<dbReference type="GO" id="GO:0000976">
    <property type="term" value="F:transcription cis-regulatory region binding"/>
    <property type="evidence" value="ECO:0007669"/>
    <property type="project" value="TreeGrafter"/>
</dbReference>
<dbReference type="Pfam" id="PF00440">
    <property type="entry name" value="TetR_N"/>
    <property type="match status" value="1"/>
</dbReference>
<keyword evidence="3" id="KW-0812">Transmembrane</keyword>
<sequence>MERLLETATRIFAELGYDATPTQLIADAAGTSTTGLLERFGSKSQLYREVMHRADQAEQQAIETAMASFTHDRQGILMLADAYLDFYVAHPLYLALWMHRWLGDAADVPNMEELYTQPLSAMVTDALTGLVPDDVDAPFLVWTGVWCVYGFLSGGLVHPGTRRPQRQNALGSADPEAVESFRAHLHTLLDRMLAPRGAPPAPPSA</sequence>
<dbReference type="PRINTS" id="PR00455">
    <property type="entry name" value="HTHTETR"/>
</dbReference>
<dbReference type="AlphaFoldDB" id="A0A7K0BT60"/>
<dbReference type="PROSITE" id="PS50977">
    <property type="entry name" value="HTH_TETR_2"/>
    <property type="match status" value="1"/>
</dbReference>
<gene>
    <name evidence="5" type="ORF">ACRB68_21310</name>
</gene>
<evidence type="ECO:0000256" key="1">
    <source>
        <dbReference type="ARBA" id="ARBA00023125"/>
    </source>
</evidence>
<feature type="transmembrane region" description="Helical" evidence="3">
    <location>
        <begin position="139"/>
        <end position="157"/>
    </location>
</feature>
<dbReference type="InterPro" id="IPR001647">
    <property type="entry name" value="HTH_TetR"/>
</dbReference>
<accession>A0A7K0BT60</accession>
<dbReference type="GO" id="GO:0003700">
    <property type="term" value="F:DNA-binding transcription factor activity"/>
    <property type="evidence" value="ECO:0007669"/>
    <property type="project" value="TreeGrafter"/>
</dbReference>
<feature type="domain" description="HTH tetR-type" evidence="4">
    <location>
        <begin position="1"/>
        <end position="58"/>
    </location>
</feature>
<comment type="caution">
    <text evidence="5">The sequence shown here is derived from an EMBL/GenBank/DDBJ whole genome shotgun (WGS) entry which is preliminary data.</text>
</comment>
<dbReference type="SUPFAM" id="SSF46689">
    <property type="entry name" value="Homeodomain-like"/>
    <property type="match status" value="1"/>
</dbReference>
<organism evidence="5 6">
    <name type="scientific">Actinomadura macrotermitis</name>
    <dbReference type="NCBI Taxonomy" id="2585200"/>
    <lineage>
        <taxon>Bacteria</taxon>
        <taxon>Bacillati</taxon>
        <taxon>Actinomycetota</taxon>
        <taxon>Actinomycetes</taxon>
        <taxon>Streptosporangiales</taxon>
        <taxon>Thermomonosporaceae</taxon>
        <taxon>Actinomadura</taxon>
    </lineage>
</organism>
<reference evidence="5 6" key="1">
    <citation type="submission" date="2019-10" db="EMBL/GenBank/DDBJ databases">
        <title>Actinomadura rubteroloni sp. nov. and Actinomadura macrotermitis sp. nov., isolated from the gut of fungus growing-termite Macrotermes natalensis.</title>
        <authorList>
            <person name="Benndorf R."/>
            <person name="Martin K."/>
            <person name="Kuefner M."/>
            <person name="De Beer W."/>
            <person name="Kaster A.-K."/>
            <person name="Vollmers J."/>
            <person name="Poulsen M."/>
            <person name="Beemelmanns C."/>
        </authorList>
    </citation>
    <scope>NUCLEOTIDE SEQUENCE [LARGE SCALE GENOMIC DNA]</scope>
    <source>
        <strain evidence="5 6">RB68</strain>
    </source>
</reference>
<dbReference type="PANTHER" id="PTHR30055:SF219">
    <property type="entry name" value="TRANSCRIPTIONAL REGULATORY PROTEIN"/>
    <property type="match status" value="1"/>
</dbReference>
<evidence type="ECO:0000313" key="5">
    <source>
        <dbReference type="EMBL" id="MQY04082.1"/>
    </source>
</evidence>
<feature type="transmembrane region" description="Helical" evidence="3">
    <location>
        <begin position="76"/>
        <end position="96"/>
    </location>
</feature>
<feature type="DNA-binding region" description="H-T-H motif" evidence="2">
    <location>
        <begin position="21"/>
        <end position="40"/>
    </location>
</feature>
<dbReference type="InterPro" id="IPR009057">
    <property type="entry name" value="Homeodomain-like_sf"/>
</dbReference>
<name>A0A7K0BT60_9ACTN</name>
<evidence type="ECO:0000259" key="4">
    <source>
        <dbReference type="PROSITE" id="PS50977"/>
    </source>
</evidence>
<evidence type="ECO:0000256" key="2">
    <source>
        <dbReference type="PROSITE-ProRule" id="PRU00335"/>
    </source>
</evidence>
<proteinExistence type="predicted"/>
<evidence type="ECO:0000313" key="6">
    <source>
        <dbReference type="Proteomes" id="UP000487268"/>
    </source>
</evidence>
<dbReference type="Proteomes" id="UP000487268">
    <property type="component" value="Unassembled WGS sequence"/>
</dbReference>
<protein>
    <recommendedName>
        <fullName evidence="4">HTH tetR-type domain-containing protein</fullName>
    </recommendedName>
</protein>
<dbReference type="EMBL" id="WEGH01000001">
    <property type="protein sequence ID" value="MQY04082.1"/>
    <property type="molecule type" value="Genomic_DNA"/>
</dbReference>
<keyword evidence="3" id="KW-0472">Membrane</keyword>
<keyword evidence="1 2" id="KW-0238">DNA-binding</keyword>
<dbReference type="PANTHER" id="PTHR30055">
    <property type="entry name" value="HTH-TYPE TRANSCRIPTIONAL REGULATOR RUTR"/>
    <property type="match status" value="1"/>
</dbReference>
<dbReference type="Gene3D" id="1.10.357.10">
    <property type="entry name" value="Tetracycline Repressor, domain 2"/>
    <property type="match status" value="1"/>
</dbReference>
<dbReference type="InterPro" id="IPR050109">
    <property type="entry name" value="HTH-type_TetR-like_transc_reg"/>
</dbReference>
<keyword evidence="3" id="KW-1133">Transmembrane helix</keyword>
<keyword evidence="6" id="KW-1185">Reference proteome</keyword>
<evidence type="ECO:0000256" key="3">
    <source>
        <dbReference type="SAM" id="Phobius"/>
    </source>
</evidence>